<evidence type="ECO:0000313" key="1">
    <source>
        <dbReference type="EMBL" id="KAK5529108.1"/>
    </source>
</evidence>
<dbReference type="InterPro" id="IPR006175">
    <property type="entry name" value="YjgF/YER057c/UK114"/>
</dbReference>
<dbReference type="PANTHER" id="PTHR43857">
    <property type="entry name" value="BLR7761 PROTEIN"/>
    <property type="match status" value="1"/>
</dbReference>
<protein>
    <recommendedName>
        <fullName evidence="3">YjgF-like protein</fullName>
    </recommendedName>
</protein>
<proteinExistence type="predicted"/>
<dbReference type="CDD" id="cd00448">
    <property type="entry name" value="YjgF_YER057c_UK114_family"/>
    <property type="match status" value="1"/>
</dbReference>
<name>A0AAV9PWQ0_9PEZI</name>
<evidence type="ECO:0008006" key="3">
    <source>
        <dbReference type="Google" id="ProtNLM"/>
    </source>
</evidence>
<accession>A0AAV9PWQ0</accession>
<comment type="caution">
    <text evidence="1">The sequence shown here is derived from an EMBL/GenBank/DDBJ whole genome shotgun (WGS) entry which is preliminary data.</text>
</comment>
<organism evidence="1 2">
    <name type="scientific">Vermiconidia calcicola</name>
    <dbReference type="NCBI Taxonomy" id="1690605"/>
    <lineage>
        <taxon>Eukaryota</taxon>
        <taxon>Fungi</taxon>
        <taxon>Dikarya</taxon>
        <taxon>Ascomycota</taxon>
        <taxon>Pezizomycotina</taxon>
        <taxon>Dothideomycetes</taxon>
        <taxon>Dothideomycetidae</taxon>
        <taxon>Mycosphaerellales</taxon>
        <taxon>Extremaceae</taxon>
        <taxon>Vermiconidia</taxon>
    </lineage>
</organism>
<dbReference type="Pfam" id="PF01042">
    <property type="entry name" value="Ribonuc_L-PSP"/>
    <property type="match status" value="1"/>
</dbReference>
<sequence>MDNSTNSGKPLAFNPSGVAAPPPTYSHIAITPVLPKTRLITLAGQVGIDPQTSGVPTDFVKQVELAYANLLNCLRAAGATPRDIIHVRHYIVNGQTGGEADSSEIIDRGWSSLWMEFMDKVGEGYRPPDTVLGVASLAKKELLYEVEAWAIVHESA</sequence>
<dbReference type="SUPFAM" id="SSF55298">
    <property type="entry name" value="YjgF-like"/>
    <property type="match status" value="1"/>
</dbReference>
<dbReference type="Proteomes" id="UP001345827">
    <property type="component" value="Unassembled WGS sequence"/>
</dbReference>
<dbReference type="PANTHER" id="PTHR43857:SF1">
    <property type="entry name" value="YJGH FAMILY PROTEIN"/>
    <property type="match status" value="1"/>
</dbReference>
<keyword evidence="2" id="KW-1185">Reference proteome</keyword>
<dbReference type="Gene3D" id="3.30.1330.40">
    <property type="entry name" value="RutC-like"/>
    <property type="match status" value="1"/>
</dbReference>
<gene>
    <name evidence="1" type="ORF">LTR25_009845</name>
</gene>
<evidence type="ECO:0000313" key="2">
    <source>
        <dbReference type="Proteomes" id="UP001345827"/>
    </source>
</evidence>
<reference evidence="1 2" key="1">
    <citation type="submission" date="2023-06" db="EMBL/GenBank/DDBJ databases">
        <title>Black Yeasts Isolated from many extreme environments.</title>
        <authorList>
            <person name="Coleine C."/>
            <person name="Stajich J.E."/>
            <person name="Selbmann L."/>
        </authorList>
    </citation>
    <scope>NUCLEOTIDE SEQUENCE [LARGE SCALE GENOMIC DNA]</scope>
    <source>
        <strain evidence="1 2">CCFEE 5887</strain>
    </source>
</reference>
<dbReference type="InterPro" id="IPR035959">
    <property type="entry name" value="RutC-like_sf"/>
</dbReference>
<dbReference type="EMBL" id="JAXLQG010000023">
    <property type="protein sequence ID" value="KAK5529108.1"/>
    <property type="molecule type" value="Genomic_DNA"/>
</dbReference>
<dbReference type="AlphaFoldDB" id="A0AAV9PWQ0"/>